<dbReference type="EC" id="6.2.-.-" evidence="10"/>
<comment type="catalytic activity">
    <reaction evidence="8 11">
        <text>an acyl phosphate + H2O = a carboxylate + phosphate + H(+)</text>
        <dbReference type="Rhea" id="RHEA:14965"/>
        <dbReference type="ChEBI" id="CHEBI:15377"/>
        <dbReference type="ChEBI" id="CHEBI:15378"/>
        <dbReference type="ChEBI" id="CHEBI:29067"/>
        <dbReference type="ChEBI" id="CHEBI:43474"/>
        <dbReference type="ChEBI" id="CHEBI:59918"/>
        <dbReference type="EC" id="3.6.1.7"/>
    </reaction>
</comment>
<keyword evidence="4 14" id="KW-0436">Ligase</keyword>
<feature type="active site" evidence="11">
    <location>
        <position position="37"/>
    </location>
</feature>
<dbReference type="PROSITE" id="PS00150">
    <property type="entry name" value="ACYLPHOSPHATASE_1"/>
    <property type="match status" value="1"/>
</dbReference>
<dbReference type="PROSITE" id="PS51163">
    <property type="entry name" value="YRDC"/>
    <property type="match status" value="1"/>
</dbReference>
<dbReference type="GO" id="GO:0016874">
    <property type="term" value="F:ligase activity"/>
    <property type="evidence" value="ECO:0007669"/>
    <property type="project" value="UniProtKB-KW"/>
</dbReference>
<dbReference type="NCBIfam" id="TIGR00143">
    <property type="entry name" value="hypF"/>
    <property type="match status" value="1"/>
</dbReference>
<protein>
    <recommendedName>
        <fullName evidence="10">Carbamoyltransferase</fullName>
        <ecNumber evidence="10">6.2.-.-</ecNumber>
    </recommendedName>
</protein>
<reference evidence="15" key="1">
    <citation type="journal article" date="2019" name="Int. J. Syst. Evol. Microbiol.">
        <title>The Global Catalogue of Microorganisms (GCM) 10K type strain sequencing project: providing services to taxonomists for standard genome sequencing and annotation.</title>
        <authorList>
            <consortium name="The Broad Institute Genomics Platform"/>
            <consortium name="The Broad Institute Genome Sequencing Center for Infectious Disease"/>
            <person name="Wu L."/>
            <person name="Ma J."/>
        </authorList>
    </citation>
    <scope>NUCLEOTIDE SEQUENCE [LARGE SCALE GENOMIC DNA]</scope>
    <source>
        <strain evidence="15">CCUG 15531</strain>
    </source>
</reference>
<feature type="domain" description="Acylphosphatase-like" evidence="12">
    <location>
        <begin position="4"/>
        <end position="90"/>
    </location>
</feature>
<dbReference type="Gene3D" id="3.30.420.40">
    <property type="match status" value="1"/>
</dbReference>
<dbReference type="EMBL" id="JBHUEK010000018">
    <property type="protein sequence ID" value="MFD1779320.1"/>
    <property type="molecule type" value="Genomic_DNA"/>
</dbReference>
<accession>A0ABW4MQR4</accession>
<gene>
    <name evidence="14" type="primary">hypF</name>
    <name evidence="14" type="ORF">ACFSFW_11630</name>
</gene>
<dbReference type="SUPFAM" id="SSF55821">
    <property type="entry name" value="YrdC/RibB"/>
    <property type="match status" value="1"/>
</dbReference>
<evidence type="ECO:0000256" key="7">
    <source>
        <dbReference type="ARBA" id="ARBA00022833"/>
    </source>
</evidence>
<name>A0ABW4MQR4_9BACI</name>
<dbReference type="InterPro" id="IPR011125">
    <property type="entry name" value="Znf_HypF"/>
</dbReference>
<dbReference type="RefSeq" id="WP_388038351.1">
    <property type="nucleotide sequence ID" value="NZ_JBHUEK010000018.1"/>
</dbReference>
<comment type="catalytic activity">
    <reaction evidence="9">
        <text>C-terminal L-cysteinyl-[HypE protein] + carbamoyl phosphate + ATP + H2O = C-terminal S-carboxamide-L-cysteinyl-[HypE protein] + AMP + phosphate + diphosphate + H(+)</text>
        <dbReference type="Rhea" id="RHEA:55636"/>
        <dbReference type="Rhea" id="RHEA-COMP:14247"/>
        <dbReference type="Rhea" id="RHEA-COMP:14392"/>
        <dbReference type="ChEBI" id="CHEBI:15377"/>
        <dbReference type="ChEBI" id="CHEBI:15378"/>
        <dbReference type="ChEBI" id="CHEBI:30616"/>
        <dbReference type="ChEBI" id="CHEBI:33019"/>
        <dbReference type="ChEBI" id="CHEBI:43474"/>
        <dbReference type="ChEBI" id="CHEBI:58228"/>
        <dbReference type="ChEBI" id="CHEBI:76913"/>
        <dbReference type="ChEBI" id="CHEBI:139126"/>
        <dbReference type="ChEBI" id="CHEBI:456215"/>
    </reaction>
</comment>
<comment type="similarity">
    <text evidence="2">Belongs to the acylphosphatase family.</text>
</comment>
<evidence type="ECO:0000256" key="11">
    <source>
        <dbReference type="PROSITE-ProRule" id="PRU00520"/>
    </source>
</evidence>
<evidence type="ECO:0000256" key="10">
    <source>
        <dbReference type="PIRNR" id="PIRNR006256"/>
    </source>
</evidence>
<organism evidence="14 15">
    <name type="scientific">Fredinandcohnia salidurans</name>
    <dbReference type="NCBI Taxonomy" id="2595041"/>
    <lineage>
        <taxon>Bacteria</taxon>
        <taxon>Bacillati</taxon>
        <taxon>Bacillota</taxon>
        <taxon>Bacilli</taxon>
        <taxon>Bacillales</taxon>
        <taxon>Bacillaceae</taxon>
        <taxon>Fredinandcohnia</taxon>
    </lineage>
</organism>
<sequence length="750" mass="85659">MCKAIKIIVKGRVQGVGFRPFIYYLSQKYQLHGTVQNNLDGVIILAEGEEGQLVKMVDEIKRNPPKLAKINEINIHQIPLTNYKQFTIIPSRKNGGSIPWIPSDASICEYCLEEMNNPSNRRFQYPFINCTQCGPRYTIIDRLPYDRPNTTMQEFTMCHECQIEYENPSNRRHHAQPICCSVCGPTIMLYNQSGEALAENQTAISQTVDLFKQGKIIAIKGIGGFHLACDAYQEKTVDQLRLRKKRPQKPLAIMVKSLEVARAICHISGKEEKLLTSPEMPIVVLQKKRDGVLPQTISPGLTTIGVMLPYTPLHHLLFKDSKLDCMVMTSANSSGLPIFYKDDQLNYFENICDYILTHNRKIEFPIDDSVVQCDGENTIFVRRARGFAPEPFKTTSNVDHIIALGGNQKNTFSIGKQNHIVMSPHIGDLENEEMIAAFEEQLQHYKAFLKVKDVKLAVDKHPHYITTSIAKKLNRNIITIQHHHAHHVSCMEDNGLNEPCLGIILDGTGYGEDQHIWGFEFLYGDATSFERLAHLTYTPLPGGEKTVKEPWRNAVGMLLHYWPQEGKELCKKLFPERVKEIDIIEKMIFHRMNTPLAGTCGRLFDAISAILGICSITTYEGEAAIKVSDYMNKIELENKGEMYSYHLNTHNPNQLQLDLSPMIYQIIQDKFQQLSMPKIIQKFHNTLVSSCIQMVLKLVTTRPELNRKVVLSGARFKMYFLPVRFRKVFKKRDLTSIYIDMFLVTMEACL</sequence>
<dbReference type="InterPro" id="IPR036046">
    <property type="entry name" value="Acylphosphatase-like_dom_sf"/>
</dbReference>
<evidence type="ECO:0000313" key="15">
    <source>
        <dbReference type="Proteomes" id="UP001597227"/>
    </source>
</evidence>
<comment type="similarity">
    <text evidence="3 10">Belongs to the carbamoyltransferase HypF family.</text>
</comment>
<dbReference type="PROSITE" id="PS51160">
    <property type="entry name" value="ACYLPHOSPHATASE_3"/>
    <property type="match status" value="1"/>
</dbReference>
<dbReference type="InterPro" id="IPR041440">
    <property type="entry name" value="HypF_C"/>
</dbReference>
<evidence type="ECO:0000259" key="12">
    <source>
        <dbReference type="PROSITE" id="PS51160"/>
    </source>
</evidence>
<evidence type="ECO:0000256" key="8">
    <source>
        <dbReference type="ARBA" id="ARBA00047645"/>
    </source>
</evidence>
<dbReference type="Gene3D" id="3.30.420.360">
    <property type="match status" value="1"/>
</dbReference>
<comment type="caution">
    <text evidence="14">The sequence shown here is derived from an EMBL/GenBank/DDBJ whole genome shotgun (WGS) entry which is preliminary data.</text>
</comment>
<evidence type="ECO:0000256" key="2">
    <source>
        <dbReference type="ARBA" id="ARBA00005614"/>
    </source>
</evidence>
<keyword evidence="15" id="KW-1185">Reference proteome</keyword>
<dbReference type="InterPro" id="IPR017968">
    <property type="entry name" value="Acylphosphatase_CS"/>
</dbReference>
<keyword evidence="6" id="KW-0863">Zinc-finger</keyword>
<evidence type="ECO:0000256" key="3">
    <source>
        <dbReference type="ARBA" id="ARBA00008097"/>
    </source>
</evidence>
<comment type="pathway">
    <text evidence="1">Protein modification; [NiFe] hydrogenase maturation.</text>
</comment>
<evidence type="ECO:0000256" key="9">
    <source>
        <dbReference type="ARBA" id="ARBA00048220"/>
    </source>
</evidence>
<dbReference type="InterPro" id="IPR004421">
    <property type="entry name" value="Carbamoyltransferase_HypF"/>
</dbReference>
<evidence type="ECO:0000256" key="5">
    <source>
        <dbReference type="ARBA" id="ARBA00022723"/>
    </source>
</evidence>
<keyword evidence="5" id="KW-0479">Metal-binding</keyword>
<dbReference type="InterPro" id="IPR006070">
    <property type="entry name" value="Sua5-like_dom"/>
</dbReference>
<dbReference type="Pfam" id="PF17788">
    <property type="entry name" value="HypF_C"/>
    <property type="match status" value="1"/>
</dbReference>
<evidence type="ECO:0000313" key="14">
    <source>
        <dbReference type="EMBL" id="MFD1779320.1"/>
    </source>
</evidence>
<dbReference type="Pfam" id="PF00708">
    <property type="entry name" value="Acylphosphatase"/>
    <property type="match status" value="1"/>
</dbReference>
<dbReference type="Proteomes" id="UP001597227">
    <property type="component" value="Unassembled WGS sequence"/>
</dbReference>
<dbReference type="Pfam" id="PF07503">
    <property type="entry name" value="zf-HYPF"/>
    <property type="match status" value="2"/>
</dbReference>
<feature type="domain" description="YrdC-like" evidence="13">
    <location>
        <begin position="201"/>
        <end position="386"/>
    </location>
</feature>
<keyword evidence="7" id="KW-0862">Zinc</keyword>
<evidence type="ECO:0000256" key="4">
    <source>
        <dbReference type="ARBA" id="ARBA00022598"/>
    </source>
</evidence>
<dbReference type="InterPro" id="IPR017945">
    <property type="entry name" value="DHBP_synth_RibB-like_a/b_dom"/>
</dbReference>
<dbReference type="Gene3D" id="3.90.870.50">
    <property type="match status" value="1"/>
</dbReference>
<keyword evidence="11" id="KW-0378">Hydrolase</keyword>
<dbReference type="InterPro" id="IPR055128">
    <property type="entry name" value="HypF_C_2"/>
</dbReference>
<dbReference type="Gene3D" id="3.30.110.120">
    <property type="match status" value="1"/>
</dbReference>
<dbReference type="PANTHER" id="PTHR42959:SF1">
    <property type="entry name" value="CARBAMOYLTRANSFERASE HYPF"/>
    <property type="match status" value="1"/>
</dbReference>
<dbReference type="SUPFAM" id="SSF54975">
    <property type="entry name" value="Acylphosphatase/BLUF domain-like"/>
    <property type="match status" value="1"/>
</dbReference>
<dbReference type="InterPro" id="IPR001792">
    <property type="entry name" value="Acylphosphatase-like_dom"/>
</dbReference>
<dbReference type="PANTHER" id="PTHR42959">
    <property type="entry name" value="CARBAMOYLTRANSFERASE"/>
    <property type="match status" value="1"/>
</dbReference>
<evidence type="ECO:0000256" key="6">
    <source>
        <dbReference type="ARBA" id="ARBA00022771"/>
    </source>
</evidence>
<evidence type="ECO:0000256" key="1">
    <source>
        <dbReference type="ARBA" id="ARBA00004711"/>
    </source>
</evidence>
<feature type="active site" evidence="11">
    <location>
        <position position="19"/>
    </location>
</feature>
<proteinExistence type="inferred from homology"/>
<dbReference type="InterPro" id="IPR051060">
    <property type="entry name" value="Carbamoyltrans_HypF-like"/>
</dbReference>
<dbReference type="Pfam" id="PF22521">
    <property type="entry name" value="HypF_C_2"/>
    <property type="match status" value="1"/>
</dbReference>
<evidence type="ECO:0000259" key="13">
    <source>
        <dbReference type="PROSITE" id="PS51163"/>
    </source>
</evidence>
<dbReference type="Pfam" id="PF01300">
    <property type="entry name" value="Sua5_yciO_yrdC"/>
    <property type="match status" value="1"/>
</dbReference>
<dbReference type="PIRSF" id="PIRSF006256">
    <property type="entry name" value="CMPcnvr_hdrg_mat"/>
    <property type="match status" value="1"/>
</dbReference>